<comment type="caution">
    <text evidence="2">The sequence shown here is derived from an EMBL/GenBank/DDBJ whole genome shotgun (WGS) entry which is preliminary data.</text>
</comment>
<evidence type="ECO:0000313" key="2">
    <source>
        <dbReference type="EMBL" id="DAZ93384.1"/>
    </source>
</evidence>
<sequence length="415" mass="46276">MHYEEARRTPPPAKPRPKPSSASIEDILKEEASPSPLKRPMTTDLTDASYQTPERARKRRGSALRTGSTLKPLTPTADVKSSMNASLVYDMVTSLSTNDPGVAIATLRSMVVLGKEYPSNLLFDELIDRIQSTEAVAYDDAVAIYSALVFVFDKASECSCALSFPHQWEPLANALQDVSVRTVDEVWRRNLLVVRFYTYCFVQDAKLWRTGRRDVNSSAQGHDGWIFQSRLFQLLRGDETGSKSKAKGKVRNNLILQAIGCAMQLWHKVFDSGECPTKFRLEGEDACLSVLRLIELLYRCSDQVQNILQRIQAGLADFAPQTRAKFAHALQSPELKIRVATYAIGLTNKSRSKENEWLESNAIGRVLQGMNNDGTADLATTDHYSWAHFDSLLSAPAANDFASLLQDIARVQQSQ</sequence>
<name>A0AAV2YJ79_9STRA</name>
<proteinExistence type="predicted"/>
<keyword evidence="3" id="KW-1185">Reference proteome</keyword>
<protein>
    <submittedName>
        <fullName evidence="2">Uncharacterized protein</fullName>
    </submittedName>
</protein>
<feature type="compositionally biased region" description="Polar residues" evidence="1">
    <location>
        <begin position="43"/>
        <end position="52"/>
    </location>
</feature>
<evidence type="ECO:0000313" key="3">
    <source>
        <dbReference type="Proteomes" id="UP001146120"/>
    </source>
</evidence>
<feature type="region of interest" description="Disordered" evidence="1">
    <location>
        <begin position="1"/>
        <end position="77"/>
    </location>
</feature>
<accession>A0AAV2YJ79</accession>
<dbReference type="AlphaFoldDB" id="A0AAV2YJ79"/>
<evidence type="ECO:0000256" key="1">
    <source>
        <dbReference type="SAM" id="MobiDB-lite"/>
    </source>
</evidence>
<reference evidence="2" key="2">
    <citation type="journal article" date="2023" name="Microbiol Resour">
        <title>Decontamination and Annotation of the Draft Genome Sequence of the Oomycete Lagenidium giganteum ARSEF 373.</title>
        <authorList>
            <person name="Morgan W.R."/>
            <person name="Tartar A."/>
        </authorList>
    </citation>
    <scope>NUCLEOTIDE SEQUENCE</scope>
    <source>
        <strain evidence="2">ARSEF 373</strain>
    </source>
</reference>
<organism evidence="2 3">
    <name type="scientific">Lagenidium giganteum</name>
    <dbReference type="NCBI Taxonomy" id="4803"/>
    <lineage>
        <taxon>Eukaryota</taxon>
        <taxon>Sar</taxon>
        <taxon>Stramenopiles</taxon>
        <taxon>Oomycota</taxon>
        <taxon>Peronosporomycetes</taxon>
        <taxon>Pythiales</taxon>
        <taxon>Pythiaceae</taxon>
    </lineage>
</organism>
<gene>
    <name evidence="2" type="ORF">N0F65_012441</name>
</gene>
<dbReference type="Proteomes" id="UP001146120">
    <property type="component" value="Unassembled WGS sequence"/>
</dbReference>
<dbReference type="EMBL" id="DAKRPA010000320">
    <property type="protein sequence ID" value="DAZ93384.1"/>
    <property type="molecule type" value="Genomic_DNA"/>
</dbReference>
<reference evidence="2" key="1">
    <citation type="submission" date="2022-11" db="EMBL/GenBank/DDBJ databases">
        <authorList>
            <person name="Morgan W.R."/>
            <person name="Tartar A."/>
        </authorList>
    </citation>
    <scope>NUCLEOTIDE SEQUENCE</scope>
    <source>
        <strain evidence="2">ARSEF 373</strain>
    </source>
</reference>